<evidence type="ECO:0000256" key="7">
    <source>
        <dbReference type="ARBA" id="ARBA00022801"/>
    </source>
</evidence>
<dbReference type="InterPro" id="IPR007110">
    <property type="entry name" value="Ig-like_dom"/>
</dbReference>
<keyword evidence="6" id="KW-0479">Metal-binding</keyword>
<dbReference type="InterPro" id="IPR050371">
    <property type="entry name" value="Fungal_virulence_M36"/>
</dbReference>
<dbReference type="InterPro" id="IPR003137">
    <property type="entry name" value="PA_domain"/>
</dbReference>
<evidence type="ECO:0000313" key="13">
    <source>
        <dbReference type="EMBL" id="TKB57364.1"/>
    </source>
</evidence>
<accession>A0A4U1BRA2</accession>
<dbReference type="Gene3D" id="1.10.390.10">
    <property type="entry name" value="Neutral Protease Domain 2"/>
    <property type="match status" value="1"/>
</dbReference>
<keyword evidence="14" id="KW-1185">Reference proteome</keyword>
<reference evidence="13 14" key="1">
    <citation type="submission" date="2019-04" db="EMBL/GenBank/DDBJ databases">
        <authorList>
            <person name="Hwang J.C."/>
        </authorList>
    </citation>
    <scope>NUCLEOTIDE SEQUENCE [LARGE SCALE GENOMIC DNA]</scope>
    <source>
        <strain evidence="13 14">IMCC35002</strain>
    </source>
</reference>
<evidence type="ECO:0000313" key="14">
    <source>
        <dbReference type="Proteomes" id="UP000305675"/>
    </source>
</evidence>
<evidence type="ECO:0000256" key="2">
    <source>
        <dbReference type="ARBA" id="ARBA00004613"/>
    </source>
</evidence>
<evidence type="ECO:0000256" key="1">
    <source>
        <dbReference type="ARBA" id="ARBA00001947"/>
    </source>
</evidence>
<dbReference type="GO" id="GO:0005615">
    <property type="term" value="C:extracellular space"/>
    <property type="evidence" value="ECO:0007669"/>
    <property type="project" value="InterPro"/>
</dbReference>
<dbReference type="CDD" id="cd04818">
    <property type="entry name" value="PA_subtilisin_1"/>
    <property type="match status" value="1"/>
</dbReference>
<organism evidence="13 14">
    <name type="scientific">Ferrimonas aestuarii</name>
    <dbReference type="NCBI Taxonomy" id="2569539"/>
    <lineage>
        <taxon>Bacteria</taxon>
        <taxon>Pseudomonadati</taxon>
        <taxon>Pseudomonadota</taxon>
        <taxon>Gammaproteobacteria</taxon>
        <taxon>Alteromonadales</taxon>
        <taxon>Ferrimonadaceae</taxon>
        <taxon>Ferrimonas</taxon>
    </lineage>
</organism>
<dbReference type="RefSeq" id="WP_136862010.1">
    <property type="nucleotide sequence ID" value="NZ_SWCJ01000002.1"/>
</dbReference>
<keyword evidence="7" id="KW-0378">Hydrolase</keyword>
<name>A0A4U1BRA2_9GAMM</name>
<gene>
    <name evidence="13" type="ORF">FCL42_03540</name>
</gene>
<evidence type="ECO:0000256" key="6">
    <source>
        <dbReference type="ARBA" id="ARBA00022723"/>
    </source>
</evidence>
<evidence type="ECO:0000256" key="11">
    <source>
        <dbReference type="SAM" id="SignalP"/>
    </source>
</evidence>
<evidence type="ECO:0000256" key="4">
    <source>
        <dbReference type="ARBA" id="ARBA00022525"/>
    </source>
</evidence>
<dbReference type="SUPFAM" id="SSF52025">
    <property type="entry name" value="PA domain"/>
    <property type="match status" value="1"/>
</dbReference>
<dbReference type="Pfam" id="PF22352">
    <property type="entry name" value="K319L-like_PKD"/>
    <property type="match status" value="1"/>
</dbReference>
<feature type="signal peptide" evidence="11">
    <location>
        <begin position="1"/>
        <end position="22"/>
    </location>
</feature>
<dbReference type="EMBL" id="SWCJ01000002">
    <property type="protein sequence ID" value="TKB57364.1"/>
    <property type="molecule type" value="Genomic_DNA"/>
</dbReference>
<evidence type="ECO:0000256" key="5">
    <source>
        <dbReference type="ARBA" id="ARBA00022670"/>
    </source>
</evidence>
<dbReference type="SUPFAM" id="SSF55486">
    <property type="entry name" value="Metalloproteases ('zincins'), catalytic domain"/>
    <property type="match status" value="1"/>
</dbReference>
<dbReference type="GO" id="GO:0004222">
    <property type="term" value="F:metalloendopeptidase activity"/>
    <property type="evidence" value="ECO:0007669"/>
    <property type="project" value="InterPro"/>
</dbReference>
<sequence>MKTQLAIAISSALALGTASATAASWSDAPLQLKNISSSKHSITGMPDQYDDQLGASFQWAKTDQYRPALGALKSEIRTQSYAGHYLSSHYGLGVDKGDNSARLLSLSDYGRGAIVAKYGQTLHGIPVFNRHVNVMMDQEMNLVASSGGFAVTAPAVTLHYGSEHAALNYATLDLVGAESLEGQGAPLPGGYTGWQSQLRSEDYRFSTLPRTKKVWFEEQGKLRAAYFVEVALTSISSTERQNYSYVIDATTGKVLFKHDQIAHSGEFGYRVYAHDSGMPWDGPHGNVIPATSADQQDAAAYLDAPLVTLAHGPISTQDPWLSEDALVTKGNNVHAYADVAAPDGFSEGDVEAEVTATQTFDYAYNTNEPEHSTNNRKAAIVNLFYLNNYLHDEFYDHGFDEASGNAQQSNYGRGGVEGDPLLVEVQDYSGTNNANMSTPADGYSPTMQMYLFDSKDASVGKDFGVVASADSVSGLLNSSQMAGFGPQSFDLTGNAKIINDGVGEGRDGCEATSQDLTGVIAIIDRGSCAFTDKVLFAQNAGAIAAIVVNNQDDGTPAPMGGTDENVTIPSMGLSFADGAKLYSAIDNGESLSLRLYGSRAMKGSSWDNGIVAHEWGHYITNRLIGNGSGLTNQQGRSMGEGWGDFHALLMLSDATDSDLPGNELFQKAYAATSYVAGFYSGIRNFPYSSDMKVNPLTFANVTLGNGTRADRNGAAEVHDAGEPWAAMLWDSYVALINDERYGFDEARNRMKSYLVASYKMTPNAPTYTEARDALLAAAYANDPQDYQLILSAFARRGMGLGAVSPARDSTTHEGVVESYKTQYSSVEVTSHQIETDFEGLTNGYCTKDGILDKGETGTVKFTVRNRGSEAFDELKAKVSVVGDQQVSFSNGGEVIFKDLGITGTANSSVLEFTLDEVGIEDTLTFSLSFDGLAEETVAVDYEYNTTVNMGYISKPLVGGSALSDMENSTGLANLQQQVLSGGDNAANTVVLDRTFADQLPVGEQYLLIKNNPFASDVAAQTQPFTVGSEGDFTVSWFQYFIIEEGWDGGVVEISVNGGEWQDVVDAGGVFTGSGYVGELNELLPERQVFTGNQGGDEGVNFGTSLNGQQVQLRFRLVSDEFAAGYGWMIDDLQINNAATPVFFDLVSGDTIACDNRLPHVDAFVSSTSVSSGDAVELTASAVDANAGDTLTYTWQQTAGTQVVLSGADSAEASFVAPTLSSAETLTFKVTVNDGTGSVEKEVSVTVAATAPVQGSGSSSSGAFAAWLMALLPFAIWRRRRQ</sequence>
<protein>
    <submittedName>
        <fullName evidence="13">Peptidase M36</fullName>
    </submittedName>
</protein>
<dbReference type="InterPro" id="IPR001842">
    <property type="entry name" value="Peptidase_M36"/>
</dbReference>
<evidence type="ECO:0000256" key="3">
    <source>
        <dbReference type="ARBA" id="ARBA00006006"/>
    </source>
</evidence>
<keyword evidence="4" id="KW-0964">Secreted</keyword>
<dbReference type="NCBIfam" id="NF038111">
    <property type="entry name" value="rhom_dep_M36"/>
    <property type="match status" value="1"/>
</dbReference>
<dbReference type="Proteomes" id="UP000305675">
    <property type="component" value="Unassembled WGS sequence"/>
</dbReference>
<dbReference type="InterPro" id="IPR035986">
    <property type="entry name" value="PKD_dom_sf"/>
</dbReference>
<evidence type="ECO:0000256" key="10">
    <source>
        <dbReference type="ARBA" id="ARBA00023145"/>
    </source>
</evidence>
<keyword evidence="10" id="KW-0865">Zymogen</keyword>
<dbReference type="InterPro" id="IPR046450">
    <property type="entry name" value="PA_dom_sf"/>
</dbReference>
<comment type="cofactor">
    <cofactor evidence="1">
        <name>Zn(2+)</name>
        <dbReference type="ChEBI" id="CHEBI:29105"/>
    </cofactor>
</comment>
<keyword evidence="5" id="KW-0645">Protease</keyword>
<evidence type="ECO:0000256" key="9">
    <source>
        <dbReference type="ARBA" id="ARBA00023049"/>
    </source>
</evidence>
<feature type="chain" id="PRO_5020593464" evidence="11">
    <location>
        <begin position="23"/>
        <end position="1281"/>
    </location>
</feature>
<feature type="domain" description="Ig-like" evidence="12">
    <location>
        <begin position="1158"/>
        <end position="1245"/>
    </location>
</feature>
<dbReference type="Gene3D" id="3.50.30.30">
    <property type="match status" value="1"/>
</dbReference>
<dbReference type="InterPro" id="IPR027268">
    <property type="entry name" value="Peptidase_M4/M1_CTD_sf"/>
</dbReference>
<dbReference type="Gene3D" id="2.60.40.3010">
    <property type="match status" value="1"/>
</dbReference>
<dbReference type="Gene3D" id="3.10.170.10">
    <property type="match status" value="1"/>
</dbReference>
<dbReference type="PANTHER" id="PTHR33478:SF1">
    <property type="entry name" value="EXTRACELLULAR METALLOPROTEINASE MEP"/>
    <property type="match status" value="1"/>
</dbReference>
<keyword evidence="11" id="KW-0732">Signal</keyword>
<dbReference type="OrthoDB" id="614750at2"/>
<dbReference type="Pfam" id="PF02128">
    <property type="entry name" value="Peptidase_M36"/>
    <property type="match status" value="1"/>
</dbReference>
<dbReference type="Gene3D" id="3.10.450.40">
    <property type="match status" value="1"/>
</dbReference>
<dbReference type="SUPFAM" id="SSF49299">
    <property type="entry name" value="PKD domain"/>
    <property type="match status" value="1"/>
</dbReference>
<keyword evidence="9" id="KW-0482">Metalloprotease</keyword>
<dbReference type="GO" id="GO:0006508">
    <property type="term" value="P:proteolysis"/>
    <property type="evidence" value="ECO:0007669"/>
    <property type="project" value="UniProtKB-KW"/>
</dbReference>
<proteinExistence type="inferred from homology"/>
<comment type="similarity">
    <text evidence="3">Belongs to the peptidase M36 family.</text>
</comment>
<keyword evidence="8" id="KW-0862">Zinc</keyword>
<evidence type="ECO:0000256" key="8">
    <source>
        <dbReference type="ARBA" id="ARBA00022833"/>
    </source>
</evidence>
<dbReference type="GO" id="GO:0008270">
    <property type="term" value="F:zinc ion binding"/>
    <property type="evidence" value="ECO:0007669"/>
    <property type="project" value="InterPro"/>
</dbReference>
<dbReference type="PROSITE" id="PS50835">
    <property type="entry name" value="IG_LIKE"/>
    <property type="match status" value="1"/>
</dbReference>
<dbReference type="Pfam" id="PF02225">
    <property type="entry name" value="PA"/>
    <property type="match status" value="1"/>
</dbReference>
<evidence type="ECO:0000259" key="12">
    <source>
        <dbReference type="PROSITE" id="PS50835"/>
    </source>
</evidence>
<comment type="caution">
    <text evidence="13">The sequence shown here is derived from an EMBL/GenBank/DDBJ whole genome shotgun (WGS) entry which is preliminary data.</text>
</comment>
<comment type="subcellular location">
    <subcellularLocation>
        <location evidence="2">Secreted</location>
    </subcellularLocation>
</comment>
<dbReference type="PANTHER" id="PTHR33478">
    <property type="entry name" value="EXTRACELLULAR METALLOPROTEINASE MEP"/>
    <property type="match status" value="1"/>
</dbReference>